<dbReference type="InterPro" id="IPR029752">
    <property type="entry name" value="D-isomer_DH_CS1"/>
</dbReference>
<evidence type="ECO:0000313" key="10">
    <source>
        <dbReference type="Proteomes" id="UP000224634"/>
    </source>
</evidence>
<organism evidence="9 10">
    <name type="scientific">Polytolypa hystricis (strain UAMH7299)</name>
    <dbReference type="NCBI Taxonomy" id="1447883"/>
    <lineage>
        <taxon>Eukaryota</taxon>
        <taxon>Fungi</taxon>
        <taxon>Dikarya</taxon>
        <taxon>Ascomycota</taxon>
        <taxon>Pezizomycotina</taxon>
        <taxon>Eurotiomycetes</taxon>
        <taxon>Eurotiomycetidae</taxon>
        <taxon>Onygenales</taxon>
        <taxon>Onygenales incertae sedis</taxon>
        <taxon>Polytolypa</taxon>
    </lineage>
</organism>
<gene>
    <name evidence="9" type="ORF">AJ80_06547</name>
</gene>
<evidence type="ECO:0000256" key="1">
    <source>
        <dbReference type="ARBA" id="ARBA00004874"/>
    </source>
</evidence>
<dbReference type="STRING" id="1447883.A0A2B7XWD3"/>
<keyword evidence="5" id="KW-0311">Gluconate utilization</keyword>
<name>A0A2B7XWD3_POLH7</name>
<dbReference type="InterPro" id="IPR006114">
    <property type="entry name" value="6PGDH_C"/>
</dbReference>
<comment type="pathway">
    <text evidence="1">Carbohydrate degradation; pentose phosphate pathway; D-ribulose 5-phosphate from D-glucose 6-phosphate (oxidative stage): step 3/3.</text>
</comment>
<comment type="similarity">
    <text evidence="2">Belongs to the 6-phosphogluconate dehydrogenase family.</text>
</comment>
<dbReference type="UniPathway" id="UPA00115">
    <property type="reaction ID" value="UER00410"/>
</dbReference>
<dbReference type="GO" id="GO:0050661">
    <property type="term" value="F:NADP binding"/>
    <property type="evidence" value="ECO:0007669"/>
    <property type="project" value="InterPro"/>
</dbReference>
<dbReference type="SUPFAM" id="SSF51735">
    <property type="entry name" value="NAD(P)-binding Rossmann-fold domains"/>
    <property type="match status" value="1"/>
</dbReference>
<evidence type="ECO:0000256" key="4">
    <source>
        <dbReference type="ARBA" id="ARBA00023002"/>
    </source>
</evidence>
<comment type="caution">
    <text evidence="9">The sequence shown here is derived from an EMBL/GenBank/DDBJ whole genome shotgun (WGS) entry which is preliminary data.</text>
</comment>
<evidence type="ECO:0000259" key="8">
    <source>
        <dbReference type="SMART" id="SM01350"/>
    </source>
</evidence>
<feature type="compositionally biased region" description="Gly residues" evidence="7">
    <location>
        <begin position="258"/>
        <end position="268"/>
    </location>
</feature>
<evidence type="ECO:0000256" key="7">
    <source>
        <dbReference type="SAM" id="MobiDB-lite"/>
    </source>
</evidence>
<dbReference type="InterPro" id="IPR036291">
    <property type="entry name" value="NAD(P)-bd_dom_sf"/>
</dbReference>
<dbReference type="GO" id="GO:0004616">
    <property type="term" value="F:phosphogluconate dehydrogenase (decarboxylating) activity"/>
    <property type="evidence" value="ECO:0007669"/>
    <property type="project" value="UniProtKB-EC"/>
</dbReference>
<evidence type="ECO:0000256" key="5">
    <source>
        <dbReference type="ARBA" id="ARBA00023064"/>
    </source>
</evidence>
<dbReference type="PROSITE" id="PS00065">
    <property type="entry name" value="D_2_HYDROXYACID_DH_1"/>
    <property type="match status" value="1"/>
</dbReference>
<accession>A0A2B7XWD3</accession>
<keyword evidence="6" id="KW-0570">Pentose shunt</keyword>
<dbReference type="InterPro" id="IPR013328">
    <property type="entry name" value="6PGD_dom2"/>
</dbReference>
<sequence length="500" mass="55390">MTNFNHIGIVGAGHLGRMLTKFFAEGGLDISLWDIDKANIDKVLEAAKEKPLEANILAFLDIRTFMDSLPKSSPSLLVFTITQGEPIDSVIEKFQSYWRKGDIVLDCSNENYRVTDRRQKQLKEQGIIWIGMGISGGYQATRQGPSMSLGGDKATIDSLLPLLRNFAAQNPETQEPCVAYMGPGGAGHYVKMVHNAIEEGMLSTMSEAWGLLRTCLGLTYDEIGSLFELWNGETTLKNTFLIEIGAEVCRRKRKKPTAGGGGGGGGGGDDVDDDYMLDDIIDKVDRDANDPESIPYLSVMDAANRHIPFPTIASGHFLRVASSHRSQRVRVSEKLHVSPPQKVELSSQDRALFVQALHGAVYVSFLCSFIQGLELIARASRDEKWDINLGTCLRVWRAGCIIQEDQIANILQPILSNPPPDTNIMNLKLIDEVSGELHKYYEPLKQVVLSGTQWDAYIPSMSASLDYLRYEGAKELPTQFMAAQLDYFGKRKQSQLGIPK</sequence>
<dbReference type="OrthoDB" id="434986at2759"/>
<dbReference type="Gene3D" id="3.40.50.720">
    <property type="entry name" value="NAD(P)-binding Rossmann-like Domain"/>
    <property type="match status" value="1"/>
</dbReference>
<feature type="region of interest" description="Disordered" evidence="7">
    <location>
        <begin position="252"/>
        <end position="272"/>
    </location>
</feature>
<dbReference type="Pfam" id="PF00393">
    <property type="entry name" value="6PGD"/>
    <property type="match status" value="1"/>
</dbReference>
<dbReference type="AlphaFoldDB" id="A0A2B7XWD3"/>
<dbReference type="Proteomes" id="UP000224634">
    <property type="component" value="Unassembled WGS sequence"/>
</dbReference>
<dbReference type="EC" id="1.1.1.44" evidence="3"/>
<reference evidence="9 10" key="1">
    <citation type="submission" date="2017-10" db="EMBL/GenBank/DDBJ databases">
        <title>Comparative genomics in systemic dimorphic fungi from Ajellomycetaceae.</title>
        <authorList>
            <person name="Munoz J.F."/>
            <person name="Mcewen J.G."/>
            <person name="Clay O.K."/>
            <person name="Cuomo C.A."/>
        </authorList>
    </citation>
    <scope>NUCLEOTIDE SEQUENCE [LARGE SCALE GENOMIC DNA]</scope>
    <source>
        <strain evidence="9 10">UAMH7299</strain>
    </source>
</reference>
<evidence type="ECO:0000256" key="2">
    <source>
        <dbReference type="ARBA" id="ARBA00008419"/>
    </source>
</evidence>
<dbReference type="PANTHER" id="PTHR11811">
    <property type="entry name" value="6-PHOSPHOGLUCONATE DEHYDROGENASE"/>
    <property type="match status" value="1"/>
</dbReference>
<dbReference type="GO" id="GO:0019521">
    <property type="term" value="P:D-gluconate metabolic process"/>
    <property type="evidence" value="ECO:0007669"/>
    <property type="project" value="UniProtKB-KW"/>
</dbReference>
<feature type="domain" description="6-phosphogluconate dehydrogenase C-terminal" evidence="8">
    <location>
        <begin position="187"/>
        <end position="495"/>
    </location>
</feature>
<keyword evidence="4" id="KW-0560">Oxidoreductase</keyword>
<evidence type="ECO:0000256" key="3">
    <source>
        <dbReference type="ARBA" id="ARBA00013011"/>
    </source>
</evidence>
<keyword evidence="10" id="KW-1185">Reference proteome</keyword>
<dbReference type="Gene3D" id="1.10.1040.10">
    <property type="entry name" value="N-(1-d-carboxylethyl)-l-norvaline Dehydrogenase, domain 2"/>
    <property type="match status" value="1"/>
</dbReference>
<dbReference type="SUPFAM" id="SSF48179">
    <property type="entry name" value="6-phosphogluconate dehydrogenase C-terminal domain-like"/>
    <property type="match status" value="1"/>
</dbReference>
<evidence type="ECO:0000256" key="6">
    <source>
        <dbReference type="ARBA" id="ARBA00023126"/>
    </source>
</evidence>
<protein>
    <recommendedName>
        <fullName evidence="3">phosphogluconate dehydrogenase (NADP(+)-dependent, decarboxylating)</fullName>
        <ecNumber evidence="3">1.1.1.44</ecNumber>
    </recommendedName>
</protein>
<dbReference type="GO" id="GO:0006098">
    <property type="term" value="P:pentose-phosphate shunt"/>
    <property type="evidence" value="ECO:0007669"/>
    <property type="project" value="UniProtKB-UniPathway"/>
</dbReference>
<dbReference type="SMART" id="SM01350">
    <property type="entry name" value="6PGD"/>
    <property type="match status" value="1"/>
</dbReference>
<dbReference type="InterPro" id="IPR006183">
    <property type="entry name" value="Pgluconate_DH"/>
</dbReference>
<dbReference type="EMBL" id="PDNA01000110">
    <property type="protein sequence ID" value="PGH12942.1"/>
    <property type="molecule type" value="Genomic_DNA"/>
</dbReference>
<dbReference type="InterPro" id="IPR006115">
    <property type="entry name" value="6PGDH_NADP-bd"/>
</dbReference>
<dbReference type="Pfam" id="PF03446">
    <property type="entry name" value="NAD_binding_2"/>
    <property type="match status" value="1"/>
</dbReference>
<evidence type="ECO:0000313" key="9">
    <source>
        <dbReference type="EMBL" id="PGH12942.1"/>
    </source>
</evidence>
<dbReference type="PRINTS" id="PR00076">
    <property type="entry name" value="6PGDHDRGNASE"/>
</dbReference>
<proteinExistence type="inferred from homology"/>
<dbReference type="InterPro" id="IPR008927">
    <property type="entry name" value="6-PGluconate_DH-like_C_sf"/>
</dbReference>